<evidence type="ECO:0000313" key="3">
    <source>
        <dbReference type="EMBL" id="CAF4095290.1"/>
    </source>
</evidence>
<accession>A0A819UHZ6</accession>
<dbReference type="AlphaFoldDB" id="A0A819UHZ6"/>
<dbReference type="Proteomes" id="UP000663874">
    <property type="component" value="Unassembled WGS sequence"/>
</dbReference>
<proteinExistence type="predicted"/>
<evidence type="ECO:0000313" key="4">
    <source>
        <dbReference type="Proteomes" id="UP000663823"/>
    </source>
</evidence>
<protein>
    <submittedName>
        <fullName evidence="3">Uncharacterized protein</fullName>
    </submittedName>
</protein>
<gene>
    <name evidence="2" type="ORF">FNK824_LOCUS30041</name>
    <name evidence="3" type="ORF">OTI717_LOCUS33880</name>
    <name evidence="1" type="ORF">SEV965_LOCUS37024</name>
</gene>
<dbReference type="EMBL" id="CAJNOU010007214">
    <property type="protein sequence ID" value="CAF1520927.1"/>
    <property type="molecule type" value="Genomic_DNA"/>
</dbReference>
<name>A0A819UHZ6_9BILA</name>
<reference evidence="3" key="1">
    <citation type="submission" date="2021-02" db="EMBL/GenBank/DDBJ databases">
        <authorList>
            <person name="Nowell W R."/>
        </authorList>
    </citation>
    <scope>NUCLEOTIDE SEQUENCE</scope>
</reference>
<evidence type="ECO:0000313" key="1">
    <source>
        <dbReference type="EMBL" id="CAF1520927.1"/>
    </source>
</evidence>
<dbReference type="Proteomes" id="UP000663823">
    <property type="component" value="Unassembled WGS sequence"/>
</dbReference>
<dbReference type="EMBL" id="CAJOAX010011524">
    <property type="protein sequence ID" value="CAF4095290.1"/>
    <property type="molecule type" value="Genomic_DNA"/>
</dbReference>
<dbReference type="EMBL" id="CAJOBE010009016">
    <property type="protein sequence ID" value="CAF4075258.1"/>
    <property type="molecule type" value="Genomic_DNA"/>
</dbReference>
<dbReference type="Proteomes" id="UP000663889">
    <property type="component" value="Unassembled WGS sequence"/>
</dbReference>
<organism evidence="3 4">
    <name type="scientific">Rotaria sordida</name>
    <dbReference type="NCBI Taxonomy" id="392033"/>
    <lineage>
        <taxon>Eukaryota</taxon>
        <taxon>Metazoa</taxon>
        <taxon>Spiralia</taxon>
        <taxon>Gnathifera</taxon>
        <taxon>Rotifera</taxon>
        <taxon>Eurotatoria</taxon>
        <taxon>Bdelloidea</taxon>
        <taxon>Philodinida</taxon>
        <taxon>Philodinidae</taxon>
        <taxon>Rotaria</taxon>
    </lineage>
</organism>
<dbReference type="GO" id="GO:0003676">
    <property type="term" value="F:nucleic acid binding"/>
    <property type="evidence" value="ECO:0007669"/>
    <property type="project" value="InterPro"/>
</dbReference>
<dbReference type="Gene3D" id="3.30.420.10">
    <property type="entry name" value="Ribonuclease H-like superfamily/Ribonuclease H"/>
    <property type="match status" value="1"/>
</dbReference>
<comment type="caution">
    <text evidence="3">The sequence shown here is derived from an EMBL/GenBank/DDBJ whole genome shotgun (WGS) entry which is preliminary data.</text>
</comment>
<sequence length="92" mass="10699">MALNTVKHVFINRIEPKDCAAKLADVWSIENIWGMLEEKLRGHEYSDIAQLKNDIKKEWKKICVSLCQRMIDKIPARLKLVIDQGGNQIQEH</sequence>
<dbReference type="InterPro" id="IPR036397">
    <property type="entry name" value="RNaseH_sf"/>
</dbReference>
<evidence type="ECO:0000313" key="2">
    <source>
        <dbReference type="EMBL" id="CAF4075258.1"/>
    </source>
</evidence>